<gene>
    <name evidence="8" type="ORF">PhCBS80983_g02954</name>
</gene>
<dbReference type="InterPro" id="IPR017946">
    <property type="entry name" value="PLC-like_Pdiesterase_TIM-brl"/>
</dbReference>
<keyword evidence="1" id="KW-0677">Repeat</keyword>
<feature type="repeat" description="ANK" evidence="4">
    <location>
        <begin position="462"/>
        <end position="494"/>
    </location>
</feature>
<proteinExistence type="predicted"/>
<reference evidence="8 9" key="1">
    <citation type="journal article" date="2019" name="Sci. Rep.">
        <title>Comparative genomics of chytrid fungi reveal insights into the obligate biotrophic and pathogenic lifestyle of Synchytrium endobioticum.</title>
        <authorList>
            <person name="van de Vossenberg B.T.L.H."/>
            <person name="Warris S."/>
            <person name="Nguyen H.D.T."/>
            <person name="van Gent-Pelzer M.P.E."/>
            <person name="Joly D.L."/>
            <person name="van de Geest H.C."/>
            <person name="Bonants P.J.M."/>
            <person name="Smith D.S."/>
            <person name="Levesque C.A."/>
            <person name="van der Lee T.A.J."/>
        </authorList>
    </citation>
    <scope>NUCLEOTIDE SEQUENCE [LARGE SCALE GENOMIC DNA]</scope>
    <source>
        <strain evidence="8 9">CBS 809.83</strain>
    </source>
</reference>
<dbReference type="GO" id="GO:0046475">
    <property type="term" value="P:glycerophospholipid catabolic process"/>
    <property type="evidence" value="ECO:0007669"/>
    <property type="project" value="TreeGrafter"/>
</dbReference>
<comment type="caution">
    <text evidence="8">The sequence shown here is derived from an EMBL/GenBank/DDBJ whole genome shotgun (WGS) entry which is preliminary data.</text>
</comment>
<evidence type="ECO:0000256" key="4">
    <source>
        <dbReference type="PROSITE-ProRule" id="PRU00023"/>
    </source>
</evidence>
<dbReference type="CDD" id="cd14483">
    <property type="entry name" value="SPX_PHO81_NUC-2_like"/>
    <property type="match status" value="1"/>
</dbReference>
<dbReference type="InterPro" id="IPR002110">
    <property type="entry name" value="Ankyrin_rpt"/>
</dbReference>
<keyword evidence="2" id="KW-0378">Hydrolase</keyword>
<dbReference type="PANTHER" id="PTHR22958:SF23">
    <property type="entry name" value="DEPENDENT KINASE INHIBITOR PHO81, PUTATIVE (AFU_ORTHOLOGUE AFUA_4G06020)-RELATED"/>
    <property type="match status" value="1"/>
</dbReference>
<dbReference type="InterPro" id="IPR051578">
    <property type="entry name" value="GDPD"/>
</dbReference>
<dbReference type="SMART" id="SM00248">
    <property type="entry name" value="ANK"/>
    <property type="match status" value="8"/>
</dbReference>
<dbReference type="PROSITE" id="PS51704">
    <property type="entry name" value="GP_PDE"/>
    <property type="match status" value="1"/>
</dbReference>
<feature type="repeat" description="ANK" evidence="4">
    <location>
        <begin position="363"/>
        <end position="395"/>
    </location>
</feature>
<dbReference type="PROSITE" id="PS51382">
    <property type="entry name" value="SPX"/>
    <property type="match status" value="1"/>
</dbReference>
<dbReference type="InterPro" id="IPR030395">
    <property type="entry name" value="GP_PDE_dom"/>
</dbReference>
<evidence type="ECO:0000256" key="5">
    <source>
        <dbReference type="SAM" id="MobiDB-lite"/>
    </source>
</evidence>
<keyword evidence="9" id="KW-1185">Reference proteome</keyword>
<dbReference type="SUPFAM" id="SSF48403">
    <property type="entry name" value="Ankyrin repeat"/>
    <property type="match status" value="1"/>
</dbReference>
<dbReference type="Proteomes" id="UP000318582">
    <property type="component" value="Unassembled WGS sequence"/>
</dbReference>
<feature type="region of interest" description="Disordered" evidence="5">
    <location>
        <begin position="948"/>
        <end position="970"/>
    </location>
</feature>
<keyword evidence="3 4" id="KW-0040">ANK repeat</keyword>
<evidence type="ECO:0000313" key="9">
    <source>
        <dbReference type="Proteomes" id="UP000318582"/>
    </source>
</evidence>
<dbReference type="PRINTS" id="PR01415">
    <property type="entry name" value="ANKYRIN"/>
</dbReference>
<feature type="domain" description="GP-PDE" evidence="7">
    <location>
        <begin position="732"/>
        <end position="1058"/>
    </location>
</feature>
<dbReference type="Pfam" id="PF03009">
    <property type="entry name" value="GDPD"/>
    <property type="match status" value="1"/>
</dbReference>
<feature type="region of interest" description="Disordered" evidence="5">
    <location>
        <begin position="204"/>
        <end position="223"/>
    </location>
</feature>
<sequence length="1058" mass="115659">MKFGKYIQSQQVEWAGPQYLNYKGLKKIINSLQHSPDQHGTFSLHNAGGSSQGSAEEKQIREFQALKTAFFFKLERELEKVNTFYLQKEADLKVRLLSLLDKRRISRSRQNRATHASLITLREGFLQFRHDLTKLQNYVEVNATGFRKILKKWDKRSKSSTKELYLSRQIEIQPCFNNDVLAELTDQGTTNLAEIEHLLSEEDPEATADLGSRGGPGQSTTTINETPLINALKQKNASGVRDFLASLPKWPGGDWSEDEKEFLCKSFLRFCTDTSVECLDILLEVGAVDCNYVDDISGRTCLHELAIAGRQEMIERCTKRGAKLEATDVYGRTPLHYASMHGKPASAVLLIKFGAKVNAIDHDGCTPLVYSITGGQTECVGILIDNGAVIESHSATAPIPLCLACEHGHRDIAMMLLSKGAQLTANAEGLFPLHLTSREGRHDISKLLIAHGADVNAPDGFNGWAPIFYAASEGHLTCVQVLLDAGCESNLVDEFDWSPCTYALYRGHIQIARLLESKNCKKVVAPAQDMILARDSGIKPMAPSGLFSEESGPADTAAEMDLDELPDLSLPPPIIPFRIYGHAFLDRRFYIHVSFRSSQGGTSHSTRPVTLLGSQQTSSFKMVISSKPEVGVPYSVILPLQDDLEVYSFLVEDLETFSLQFNVFPTFGTKPIGLGAIVPSQISMIMRRSWNGAGESEQCICPLFDSHLRVVGEVQFGFGIVKPFAHPSMQIGGKVETYWKSTQVVGSNKLDGVHSFVTASSLAEEYIQVVVQLTSDGIPVIYPEWYLTFHGLDLSLGNVTFAQAREIFSNRLGGMQSASTPTSATPSGLAPGASWQSLNSPSSTVTSELAKTVSGSFLSLQEILLSLPSSVGVSIVIKYPTSAEQAALKLTNLSDVNTVVDTVLQTVYDQASDRSIIFMSFNPSICTAINWKQPNYGVFFGTRCGYEHEDNDGQSPPSPATRTQQPSIPSRAAIAETDPRCNSIKGAIRFAKSSNLLGVVCEAAPLVQAPILIKTIKESGLLLATCGNANNLPANVRVQDTHGVDAIIVNGVFRYNVT</sequence>
<dbReference type="Gene3D" id="1.25.40.20">
    <property type="entry name" value="Ankyrin repeat-containing domain"/>
    <property type="match status" value="1"/>
</dbReference>
<evidence type="ECO:0000256" key="1">
    <source>
        <dbReference type="ARBA" id="ARBA00022737"/>
    </source>
</evidence>
<organism evidence="8 9">
    <name type="scientific">Powellomyces hirtus</name>
    <dbReference type="NCBI Taxonomy" id="109895"/>
    <lineage>
        <taxon>Eukaryota</taxon>
        <taxon>Fungi</taxon>
        <taxon>Fungi incertae sedis</taxon>
        <taxon>Chytridiomycota</taxon>
        <taxon>Chytridiomycota incertae sedis</taxon>
        <taxon>Chytridiomycetes</taxon>
        <taxon>Spizellomycetales</taxon>
        <taxon>Powellomycetaceae</taxon>
        <taxon>Powellomyces</taxon>
    </lineage>
</organism>
<evidence type="ECO:0000259" key="6">
    <source>
        <dbReference type="PROSITE" id="PS51382"/>
    </source>
</evidence>
<evidence type="ECO:0000259" key="7">
    <source>
        <dbReference type="PROSITE" id="PS51704"/>
    </source>
</evidence>
<dbReference type="Pfam" id="PF25329">
    <property type="entry name" value="C2_GDE1"/>
    <property type="match status" value="1"/>
</dbReference>
<dbReference type="InterPro" id="IPR036770">
    <property type="entry name" value="Ankyrin_rpt-contain_sf"/>
</dbReference>
<evidence type="ECO:0000313" key="8">
    <source>
        <dbReference type="EMBL" id="TPX58723.1"/>
    </source>
</evidence>
<feature type="repeat" description="ANK" evidence="4">
    <location>
        <begin position="330"/>
        <end position="362"/>
    </location>
</feature>
<accession>A0A507E3T3</accession>
<name>A0A507E3T3_9FUNG</name>
<dbReference type="PANTHER" id="PTHR22958">
    <property type="entry name" value="GLYCEROPHOSPHORYL DIESTER PHOSPHODIESTERASE"/>
    <property type="match status" value="1"/>
</dbReference>
<dbReference type="PROSITE" id="PS50088">
    <property type="entry name" value="ANK_REPEAT"/>
    <property type="match status" value="6"/>
</dbReference>
<feature type="repeat" description="ANK" evidence="4">
    <location>
        <begin position="396"/>
        <end position="428"/>
    </location>
</feature>
<dbReference type="SUPFAM" id="SSF51695">
    <property type="entry name" value="PLC-like phosphodiesterases"/>
    <property type="match status" value="1"/>
</dbReference>
<dbReference type="Pfam" id="PF03105">
    <property type="entry name" value="SPX"/>
    <property type="match status" value="2"/>
</dbReference>
<dbReference type="STRING" id="109895.A0A507E3T3"/>
<feature type="domain" description="SPX" evidence="6">
    <location>
        <begin position="1"/>
        <end position="167"/>
    </location>
</feature>
<dbReference type="Gene3D" id="3.20.20.190">
    <property type="entry name" value="Phosphatidylinositol (PI) phosphodiesterase"/>
    <property type="match status" value="1"/>
</dbReference>
<feature type="repeat" description="ANK" evidence="4">
    <location>
        <begin position="428"/>
        <end position="460"/>
    </location>
</feature>
<protein>
    <recommendedName>
        <fullName evidence="10">SPX domain-containing protein</fullName>
    </recommendedName>
</protein>
<evidence type="ECO:0000256" key="3">
    <source>
        <dbReference type="ARBA" id="ARBA00023043"/>
    </source>
</evidence>
<evidence type="ECO:0000256" key="2">
    <source>
        <dbReference type="ARBA" id="ARBA00022801"/>
    </source>
</evidence>
<dbReference type="InterPro" id="IPR004331">
    <property type="entry name" value="SPX_dom"/>
</dbReference>
<dbReference type="PROSITE" id="PS50297">
    <property type="entry name" value="ANK_REP_REGION"/>
    <property type="match status" value="3"/>
</dbReference>
<dbReference type="GO" id="GO:0047389">
    <property type="term" value="F:glycerophosphocholine phosphodiesterase activity"/>
    <property type="evidence" value="ECO:0007669"/>
    <property type="project" value="TreeGrafter"/>
</dbReference>
<dbReference type="InterPro" id="IPR057506">
    <property type="entry name" value="C2_GPCPD1"/>
</dbReference>
<dbReference type="Pfam" id="PF12796">
    <property type="entry name" value="Ank_2"/>
    <property type="match status" value="2"/>
</dbReference>
<feature type="repeat" description="ANK" evidence="4">
    <location>
        <begin position="297"/>
        <end position="329"/>
    </location>
</feature>
<dbReference type="EMBL" id="QEAQ01000033">
    <property type="protein sequence ID" value="TPX58723.1"/>
    <property type="molecule type" value="Genomic_DNA"/>
</dbReference>
<dbReference type="AlphaFoldDB" id="A0A507E3T3"/>
<evidence type="ECO:0008006" key="10">
    <source>
        <dbReference type="Google" id="ProtNLM"/>
    </source>
</evidence>